<protein>
    <submittedName>
        <fullName evidence="2">Uncharacterized protein</fullName>
    </submittedName>
</protein>
<dbReference type="AlphaFoldDB" id="A0A2N9FYB3"/>
<sequence>MYSLAASNGQRKIPELEQLSKQGGEERRRRDRVRIEASSCRCCRSAAMGLPVRVPCAMRRWLTAVLLMVSAFQGGLG</sequence>
<proteinExistence type="predicted"/>
<dbReference type="EMBL" id="OIVN01001291">
    <property type="protein sequence ID" value="SPC92238.1"/>
    <property type="molecule type" value="Genomic_DNA"/>
</dbReference>
<organism evidence="2">
    <name type="scientific">Fagus sylvatica</name>
    <name type="common">Beechnut</name>
    <dbReference type="NCBI Taxonomy" id="28930"/>
    <lineage>
        <taxon>Eukaryota</taxon>
        <taxon>Viridiplantae</taxon>
        <taxon>Streptophyta</taxon>
        <taxon>Embryophyta</taxon>
        <taxon>Tracheophyta</taxon>
        <taxon>Spermatophyta</taxon>
        <taxon>Magnoliopsida</taxon>
        <taxon>eudicotyledons</taxon>
        <taxon>Gunneridae</taxon>
        <taxon>Pentapetalae</taxon>
        <taxon>rosids</taxon>
        <taxon>fabids</taxon>
        <taxon>Fagales</taxon>
        <taxon>Fagaceae</taxon>
        <taxon>Fagus</taxon>
    </lineage>
</organism>
<reference evidence="2" key="1">
    <citation type="submission" date="2018-02" db="EMBL/GenBank/DDBJ databases">
        <authorList>
            <person name="Cohen D.B."/>
            <person name="Kent A.D."/>
        </authorList>
    </citation>
    <scope>NUCLEOTIDE SEQUENCE</scope>
</reference>
<accession>A0A2N9FYB3</accession>
<evidence type="ECO:0000256" key="1">
    <source>
        <dbReference type="SAM" id="MobiDB-lite"/>
    </source>
</evidence>
<feature type="region of interest" description="Disordered" evidence="1">
    <location>
        <begin position="1"/>
        <end position="30"/>
    </location>
</feature>
<feature type="compositionally biased region" description="Polar residues" evidence="1">
    <location>
        <begin position="1"/>
        <end position="10"/>
    </location>
</feature>
<name>A0A2N9FYB3_FAGSY</name>
<gene>
    <name evidence="2" type="ORF">FSB_LOCUS20120</name>
</gene>
<evidence type="ECO:0000313" key="2">
    <source>
        <dbReference type="EMBL" id="SPC92238.1"/>
    </source>
</evidence>